<sequence>MMPNTQLTLEQAIIPSSFVRWCSDCAWRAMLAEVNLSPKPGLVDRFNCGAHTDMALEDFYRSADAIRLWLPRFVEMGACSAGLPTREVLAAIRPVGMACEAAMFRATAGVNTHKGSIFSLGLLCAAAGRLYQQRLPVTPQALCHLTAAFCEGLTARELIQHNTGQTAGQRLYRELGLTGARGEAEAGFPLVREHALPHFLTLTSQGVDPELALLDTLLVLMARNGDTNVASRGGADGLRWLQRQATALLRQGGIRRAADLHRLVDFDNACIARHLSPGGSADLLIVTWFLAQISTLTSQPLPRKRFSWSNSDDCFKR</sequence>
<dbReference type="EC" id="2.4.2.52" evidence="6"/>
<dbReference type="GeneID" id="92827516"/>
<evidence type="ECO:0000256" key="4">
    <source>
        <dbReference type="ARBA" id="ARBA00022741"/>
    </source>
</evidence>
<evidence type="ECO:0000256" key="3">
    <source>
        <dbReference type="ARBA" id="ARBA00022679"/>
    </source>
</evidence>
<dbReference type="NCBIfam" id="NF007503">
    <property type="entry name" value="PRK10096.1"/>
    <property type="match status" value="1"/>
</dbReference>
<dbReference type="Pfam" id="PF01874">
    <property type="entry name" value="CitG"/>
    <property type="match status" value="1"/>
</dbReference>
<protein>
    <recommendedName>
        <fullName evidence="6">Probable 2-(5''-triphosphoribosyl)-3'-dephosphocoenzyme-A synthase</fullName>
        <shortName evidence="6">2-(5''-triphosphoribosyl)-3'-dephospho-CoA synthase</shortName>
        <ecNumber evidence="6">2.4.2.52</ecNumber>
    </recommendedName>
</protein>
<evidence type="ECO:0000313" key="7">
    <source>
        <dbReference type="EMBL" id="GAB52422.1"/>
    </source>
</evidence>
<dbReference type="NCBIfam" id="TIGR03125">
    <property type="entry name" value="citrate_citG"/>
    <property type="match status" value="1"/>
</dbReference>
<dbReference type="GO" id="GO:0046917">
    <property type="term" value="F:triphosphoribosyl-dephospho-CoA synthase activity"/>
    <property type="evidence" value="ECO:0007669"/>
    <property type="project" value="UniProtKB-UniRule"/>
</dbReference>
<dbReference type="GO" id="GO:0051191">
    <property type="term" value="P:prosthetic group biosynthetic process"/>
    <property type="evidence" value="ECO:0007669"/>
    <property type="project" value="TreeGrafter"/>
</dbReference>
<keyword evidence="3 6" id="KW-0808">Transferase</keyword>
<dbReference type="Gene3D" id="1.10.4200.10">
    <property type="entry name" value="Triphosphoribosyl-dephospho-CoA protein"/>
    <property type="match status" value="1"/>
</dbReference>
<dbReference type="FunFam" id="1.10.4200.10:FF:000001">
    <property type="entry name" value="Triphosphoribosyl-dephospho-CoA synthase CitG"/>
    <property type="match status" value="1"/>
</dbReference>
<dbReference type="EMBL" id="BAFF01000006">
    <property type="protein sequence ID" value="GAB52422.1"/>
    <property type="molecule type" value="Genomic_DNA"/>
</dbReference>
<evidence type="ECO:0000256" key="5">
    <source>
        <dbReference type="ARBA" id="ARBA00022840"/>
    </source>
</evidence>
<accession>H5V2Y6</accession>
<proteinExistence type="inferred from homology"/>
<dbReference type="HAMAP" id="MF_00397">
    <property type="entry name" value="CitG"/>
    <property type="match status" value="1"/>
</dbReference>
<comment type="caution">
    <text evidence="7">The sequence shown here is derived from an EMBL/GenBank/DDBJ whole genome shotgun (WGS) entry which is preliminary data.</text>
</comment>
<dbReference type="InterPro" id="IPR017551">
    <property type="entry name" value="TriPribosyl-deP-CoA_syn_CitG"/>
</dbReference>
<dbReference type="AlphaFoldDB" id="H5V2Y6"/>
<dbReference type="PANTHER" id="PTHR30201">
    <property type="entry name" value="TRIPHOSPHORIBOSYL-DEPHOSPHO-COA SYNTHASE"/>
    <property type="match status" value="1"/>
</dbReference>
<organism evidence="7 8">
    <name type="scientific">Atlantibacter hermannii NBRC 105704</name>
    <dbReference type="NCBI Taxonomy" id="1115512"/>
    <lineage>
        <taxon>Bacteria</taxon>
        <taxon>Pseudomonadati</taxon>
        <taxon>Pseudomonadota</taxon>
        <taxon>Gammaproteobacteria</taxon>
        <taxon>Enterobacterales</taxon>
        <taxon>Enterobacteriaceae</taxon>
        <taxon>Atlantibacter</taxon>
    </lineage>
</organism>
<comment type="similarity">
    <text evidence="2 6">Belongs to the CitG/MdcB family.</text>
</comment>
<reference evidence="7 8" key="1">
    <citation type="submission" date="2012-02" db="EMBL/GenBank/DDBJ databases">
        <title>Whole genome shotgun sequence of Escherichia hermannii NBRC 105704.</title>
        <authorList>
            <person name="Yoshida I."/>
            <person name="Hosoyama A."/>
            <person name="Tsuchikane K."/>
            <person name="Katsumata H."/>
            <person name="Yamazaki S."/>
            <person name="Fujita N."/>
        </authorList>
    </citation>
    <scope>NUCLEOTIDE SEQUENCE [LARGE SCALE GENOMIC DNA]</scope>
    <source>
        <strain evidence="7 8">NBRC 105704</strain>
    </source>
</reference>
<keyword evidence="5 6" id="KW-0067">ATP-binding</keyword>
<dbReference type="GO" id="GO:0005524">
    <property type="term" value="F:ATP binding"/>
    <property type="evidence" value="ECO:0007669"/>
    <property type="project" value="UniProtKB-KW"/>
</dbReference>
<comment type="catalytic activity">
    <reaction evidence="1 6">
        <text>3'-dephospho-CoA + ATP = 2'-(5''-triphospho-alpha-D-ribosyl)-3'-dephospho-CoA + adenine</text>
        <dbReference type="Rhea" id="RHEA:15117"/>
        <dbReference type="ChEBI" id="CHEBI:16708"/>
        <dbReference type="ChEBI" id="CHEBI:30616"/>
        <dbReference type="ChEBI" id="CHEBI:57328"/>
        <dbReference type="ChEBI" id="CHEBI:61378"/>
        <dbReference type="EC" id="2.4.2.52"/>
    </reaction>
</comment>
<evidence type="ECO:0000256" key="6">
    <source>
        <dbReference type="HAMAP-Rule" id="MF_00397"/>
    </source>
</evidence>
<keyword evidence="8" id="KW-1185">Reference proteome</keyword>
<dbReference type="PANTHER" id="PTHR30201:SF2">
    <property type="entry name" value="2-(5''-TRIPHOSPHORIBOSYL)-3'-DEPHOSPHOCOENZYME-A SYNTHASE"/>
    <property type="match status" value="1"/>
</dbReference>
<name>H5V2Y6_ATLHE</name>
<keyword evidence="4 6" id="KW-0547">Nucleotide-binding</keyword>
<evidence type="ECO:0000256" key="1">
    <source>
        <dbReference type="ARBA" id="ARBA00001210"/>
    </source>
</evidence>
<gene>
    <name evidence="6 7" type="primary">citG</name>
    <name evidence="7" type="ORF">EH105704_06_01970</name>
</gene>
<evidence type="ECO:0000256" key="2">
    <source>
        <dbReference type="ARBA" id="ARBA00006812"/>
    </source>
</evidence>
<dbReference type="InterPro" id="IPR002736">
    <property type="entry name" value="CitG"/>
</dbReference>
<evidence type="ECO:0000313" key="8">
    <source>
        <dbReference type="Proteomes" id="UP000010297"/>
    </source>
</evidence>
<dbReference type="Proteomes" id="UP000010297">
    <property type="component" value="Unassembled WGS sequence"/>
</dbReference>
<dbReference type="eggNOG" id="COG1767">
    <property type="taxonomic scope" value="Bacteria"/>
</dbReference>
<dbReference type="RefSeq" id="WP_002436278.1">
    <property type="nucleotide sequence ID" value="NZ_BAFF01000006.1"/>
</dbReference>